<keyword evidence="15" id="KW-1185">Reference proteome</keyword>
<dbReference type="InterPro" id="IPR036291">
    <property type="entry name" value="NAD(P)-bd_dom_sf"/>
</dbReference>
<evidence type="ECO:0000256" key="2">
    <source>
        <dbReference type="ARBA" id="ARBA00010371"/>
    </source>
</evidence>
<dbReference type="InterPro" id="IPR020843">
    <property type="entry name" value="ER"/>
</dbReference>
<dbReference type="SUPFAM" id="SSF51735">
    <property type="entry name" value="NAD(P)-binding Rossmann-fold domains"/>
    <property type="match status" value="1"/>
</dbReference>
<dbReference type="GO" id="GO:0141148">
    <property type="term" value="F:enoyl-[acyl-carrier-protein] reductase (NADPH) activity"/>
    <property type="evidence" value="ECO:0007669"/>
    <property type="project" value="UniProtKB-EC"/>
</dbReference>
<comment type="catalytic activity">
    <reaction evidence="12">
        <text>a 2,3-saturated acyl-[ACP] + NADP(+) = a (2E)-enoyl-[ACP] + NADPH + H(+)</text>
        <dbReference type="Rhea" id="RHEA:22564"/>
        <dbReference type="Rhea" id="RHEA-COMP:9925"/>
        <dbReference type="Rhea" id="RHEA-COMP:9926"/>
        <dbReference type="ChEBI" id="CHEBI:15378"/>
        <dbReference type="ChEBI" id="CHEBI:57783"/>
        <dbReference type="ChEBI" id="CHEBI:58349"/>
        <dbReference type="ChEBI" id="CHEBI:78784"/>
        <dbReference type="ChEBI" id="CHEBI:78785"/>
        <dbReference type="EC" id="1.3.1.104"/>
    </reaction>
</comment>
<keyword evidence="5" id="KW-0521">NADP</keyword>
<gene>
    <name evidence="14" type="ORF">NLI96_g5329</name>
</gene>
<dbReference type="PANTHER" id="PTHR43981">
    <property type="entry name" value="ENOYL-[ACYL-CARRIER-PROTEIN] REDUCTASE, MITOCHONDRIAL"/>
    <property type="match status" value="1"/>
</dbReference>
<dbReference type="AlphaFoldDB" id="A0AAD5V2Y0"/>
<protein>
    <recommendedName>
        <fullName evidence="11">enoyl-[acyl-carrier-protein] reductase</fullName>
        <ecNumber evidence="11">1.3.1.104</ecNumber>
    </recommendedName>
</protein>
<evidence type="ECO:0000256" key="6">
    <source>
        <dbReference type="ARBA" id="ARBA00022946"/>
    </source>
</evidence>
<evidence type="ECO:0000256" key="12">
    <source>
        <dbReference type="ARBA" id="ARBA00048843"/>
    </source>
</evidence>
<keyword evidence="8" id="KW-0443">Lipid metabolism</keyword>
<name>A0AAD5V2Y0_9APHY</name>
<keyword evidence="7" id="KW-0560">Oxidoreductase</keyword>
<organism evidence="14 15">
    <name type="scientific">Meripilus lineatus</name>
    <dbReference type="NCBI Taxonomy" id="2056292"/>
    <lineage>
        <taxon>Eukaryota</taxon>
        <taxon>Fungi</taxon>
        <taxon>Dikarya</taxon>
        <taxon>Basidiomycota</taxon>
        <taxon>Agaricomycotina</taxon>
        <taxon>Agaricomycetes</taxon>
        <taxon>Polyporales</taxon>
        <taxon>Meripilaceae</taxon>
        <taxon>Meripilus</taxon>
    </lineage>
</organism>
<evidence type="ECO:0000256" key="4">
    <source>
        <dbReference type="ARBA" id="ARBA00022832"/>
    </source>
</evidence>
<dbReference type="Gene3D" id="3.90.180.10">
    <property type="entry name" value="Medium-chain alcohol dehydrogenases, catalytic domain"/>
    <property type="match status" value="1"/>
</dbReference>
<comment type="caution">
    <text evidence="14">The sequence shown here is derived from an EMBL/GenBank/DDBJ whole genome shotgun (WGS) entry which is preliminary data.</text>
</comment>
<dbReference type="Proteomes" id="UP001212997">
    <property type="component" value="Unassembled WGS sequence"/>
</dbReference>
<dbReference type="Pfam" id="PF08240">
    <property type="entry name" value="ADH_N"/>
    <property type="match status" value="1"/>
</dbReference>
<reference evidence="14" key="1">
    <citation type="submission" date="2022-07" db="EMBL/GenBank/DDBJ databases">
        <title>Genome Sequence of Physisporinus lineatus.</title>
        <authorList>
            <person name="Buettner E."/>
        </authorList>
    </citation>
    <scope>NUCLEOTIDE SEQUENCE</scope>
    <source>
        <strain evidence="14">VT162</strain>
    </source>
</reference>
<dbReference type="EMBL" id="JANAWD010000172">
    <property type="protein sequence ID" value="KAJ3484875.1"/>
    <property type="molecule type" value="Genomic_DNA"/>
</dbReference>
<feature type="domain" description="Enoyl reductase (ER)" evidence="13">
    <location>
        <begin position="44"/>
        <end position="332"/>
    </location>
</feature>
<dbReference type="InterPro" id="IPR011032">
    <property type="entry name" value="GroES-like_sf"/>
</dbReference>
<evidence type="ECO:0000313" key="14">
    <source>
        <dbReference type="EMBL" id="KAJ3484875.1"/>
    </source>
</evidence>
<comment type="subcellular location">
    <subcellularLocation>
        <location evidence="1">Mitochondrion</location>
    </subcellularLocation>
</comment>
<evidence type="ECO:0000256" key="3">
    <source>
        <dbReference type="ARBA" id="ARBA00022516"/>
    </source>
</evidence>
<sequence length="340" mass="37293">MSSLQGLRRSLVCSIPTRALRFTTSSTLRANRAIYFEKTGDPSHVLSALTFPSLPAPPSGSVNVRFRLSPINPSDVNVVEGVYPSKPSGTQSLAEGHSLDNSIYVPGNEGLAEVTDVGSGVAGLQRGDWVVLSKQQGGTWASARTIAAEDVVKVPTSLSEVNAATITVGSVVHSYQHCHPHAMLGKPIIQIAARKGWKTLNFVRNRKDIEALKEQLTTLGATQVVTYDDLNDRSLRDKVREWTGGKQPLSLPTGAFIFKNLTTHGFWQSRWYKEKTREEREDLMRVLADLKLQEPAHEVLTIAGKETDEVAGAKVRQAIQKMGEGQYGKKILLRVEQPDD</sequence>
<dbReference type="EC" id="1.3.1.104" evidence="11"/>
<evidence type="ECO:0000256" key="5">
    <source>
        <dbReference type="ARBA" id="ARBA00022857"/>
    </source>
</evidence>
<dbReference type="InterPro" id="IPR013154">
    <property type="entry name" value="ADH-like_N"/>
</dbReference>
<dbReference type="GO" id="GO:0006633">
    <property type="term" value="P:fatty acid biosynthetic process"/>
    <property type="evidence" value="ECO:0007669"/>
    <property type="project" value="UniProtKB-KW"/>
</dbReference>
<evidence type="ECO:0000256" key="8">
    <source>
        <dbReference type="ARBA" id="ARBA00023098"/>
    </source>
</evidence>
<dbReference type="GO" id="GO:0005739">
    <property type="term" value="C:mitochondrion"/>
    <property type="evidence" value="ECO:0007669"/>
    <property type="project" value="UniProtKB-SubCell"/>
</dbReference>
<keyword evidence="6" id="KW-0809">Transit peptide</keyword>
<keyword evidence="9" id="KW-0496">Mitochondrion</keyword>
<keyword evidence="4" id="KW-0276">Fatty acid metabolism</keyword>
<dbReference type="Gene3D" id="3.40.50.720">
    <property type="entry name" value="NAD(P)-binding Rossmann-like Domain"/>
    <property type="match status" value="2"/>
</dbReference>
<keyword evidence="10" id="KW-0275">Fatty acid biosynthesis</keyword>
<dbReference type="SUPFAM" id="SSF50129">
    <property type="entry name" value="GroES-like"/>
    <property type="match status" value="1"/>
</dbReference>
<evidence type="ECO:0000259" key="13">
    <source>
        <dbReference type="SMART" id="SM00829"/>
    </source>
</evidence>
<keyword evidence="3" id="KW-0444">Lipid biosynthesis</keyword>
<dbReference type="SMART" id="SM00829">
    <property type="entry name" value="PKS_ER"/>
    <property type="match status" value="1"/>
</dbReference>
<evidence type="ECO:0000313" key="15">
    <source>
        <dbReference type="Proteomes" id="UP001212997"/>
    </source>
</evidence>
<dbReference type="InterPro" id="IPR051034">
    <property type="entry name" value="Mito_Enoyl-ACP_Reductase"/>
</dbReference>
<evidence type="ECO:0000256" key="1">
    <source>
        <dbReference type="ARBA" id="ARBA00004173"/>
    </source>
</evidence>
<evidence type="ECO:0000256" key="7">
    <source>
        <dbReference type="ARBA" id="ARBA00023002"/>
    </source>
</evidence>
<evidence type="ECO:0000256" key="11">
    <source>
        <dbReference type="ARBA" id="ARBA00038963"/>
    </source>
</evidence>
<dbReference type="CDD" id="cd08290">
    <property type="entry name" value="ETR"/>
    <property type="match status" value="1"/>
</dbReference>
<proteinExistence type="inferred from homology"/>
<evidence type="ECO:0000256" key="10">
    <source>
        <dbReference type="ARBA" id="ARBA00023160"/>
    </source>
</evidence>
<evidence type="ECO:0000256" key="9">
    <source>
        <dbReference type="ARBA" id="ARBA00023128"/>
    </source>
</evidence>
<comment type="similarity">
    <text evidence="2">Belongs to the zinc-containing alcohol dehydrogenase family. Quinone oxidoreductase subfamily.</text>
</comment>
<accession>A0AAD5V2Y0</accession>
<dbReference type="PANTHER" id="PTHR43981:SF2">
    <property type="entry name" value="ENOYL-[ACYL-CARRIER-PROTEIN] REDUCTASE, MITOCHONDRIAL"/>
    <property type="match status" value="1"/>
</dbReference>